<evidence type="ECO:0008006" key="3">
    <source>
        <dbReference type="Google" id="ProtNLM"/>
    </source>
</evidence>
<protein>
    <recommendedName>
        <fullName evidence="3">Retrotransposon gag domain-containing protein</fullName>
    </recommendedName>
</protein>
<sequence>MEDPQDQQVELAPGVAWREVLVLEDDQRSTLDVVLQHLGKIYGDNTPLTTLMSRFYARNQHRHETIRQYSLCLEELLQQILKHPSSLPDKDKTLRDRFIEGISSNSIKMELRREVRKDSDINFKDIKDEALELEGAIRMDSAEVITAELHQVGIPTAPVQSTTPKNPAFQEWQKTWRQHSPICNNKCCTCSLWLPWQH</sequence>
<reference evidence="1 2" key="1">
    <citation type="journal article" date="2017" name="PLoS Biol.">
        <title>The sea cucumber genome provides insights into morphological evolution and visceral regeneration.</title>
        <authorList>
            <person name="Zhang X."/>
            <person name="Sun L."/>
            <person name="Yuan J."/>
            <person name="Sun Y."/>
            <person name="Gao Y."/>
            <person name="Zhang L."/>
            <person name="Li S."/>
            <person name="Dai H."/>
            <person name="Hamel J.F."/>
            <person name="Liu C."/>
            <person name="Yu Y."/>
            <person name="Liu S."/>
            <person name="Lin W."/>
            <person name="Guo K."/>
            <person name="Jin S."/>
            <person name="Xu P."/>
            <person name="Storey K.B."/>
            <person name="Huan P."/>
            <person name="Zhang T."/>
            <person name="Zhou Y."/>
            <person name="Zhang J."/>
            <person name="Lin C."/>
            <person name="Li X."/>
            <person name="Xing L."/>
            <person name="Huo D."/>
            <person name="Sun M."/>
            <person name="Wang L."/>
            <person name="Mercier A."/>
            <person name="Li F."/>
            <person name="Yang H."/>
            <person name="Xiang J."/>
        </authorList>
    </citation>
    <scope>NUCLEOTIDE SEQUENCE [LARGE SCALE GENOMIC DNA]</scope>
    <source>
        <strain evidence="1">Shaxun</strain>
        <tissue evidence="1">Muscle</tissue>
    </source>
</reference>
<gene>
    <name evidence="1" type="ORF">BSL78_08379</name>
</gene>
<comment type="caution">
    <text evidence="1">The sequence shown here is derived from an EMBL/GenBank/DDBJ whole genome shotgun (WGS) entry which is preliminary data.</text>
</comment>
<dbReference type="Proteomes" id="UP000230750">
    <property type="component" value="Unassembled WGS sequence"/>
</dbReference>
<accession>A0A2G8L3A5</accession>
<dbReference type="AlphaFoldDB" id="A0A2G8L3A5"/>
<evidence type="ECO:0000313" key="2">
    <source>
        <dbReference type="Proteomes" id="UP000230750"/>
    </source>
</evidence>
<name>A0A2G8L3A5_STIJA</name>
<evidence type="ECO:0000313" key="1">
    <source>
        <dbReference type="EMBL" id="PIK54733.1"/>
    </source>
</evidence>
<dbReference type="EMBL" id="MRZV01000236">
    <property type="protein sequence ID" value="PIK54733.1"/>
    <property type="molecule type" value="Genomic_DNA"/>
</dbReference>
<dbReference type="OrthoDB" id="6132286at2759"/>
<proteinExistence type="predicted"/>
<keyword evidence="2" id="KW-1185">Reference proteome</keyword>
<organism evidence="1 2">
    <name type="scientific">Stichopus japonicus</name>
    <name type="common">Sea cucumber</name>
    <dbReference type="NCBI Taxonomy" id="307972"/>
    <lineage>
        <taxon>Eukaryota</taxon>
        <taxon>Metazoa</taxon>
        <taxon>Echinodermata</taxon>
        <taxon>Eleutherozoa</taxon>
        <taxon>Echinozoa</taxon>
        <taxon>Holothuroidea</taxon>
        <taxon>Aspidochirotacea</taxon>
        <taxon>Aspidochirotida</taxon>
        <taxon>Stichopodidae</taxon>
        <taxon>Apostichopus</taxon>
    </lineage>
</organism>